<proteinExistence type="predicted"/>
<organism evidence="1 2">
    <name type="scientific">Anopheles quadriannulatus</name>
    <name type="common">Mosquito</name>
    <dbReference type="NCBI Taxonomy" id="34691"/>
    <lineage>
        <taxon>Eukaryota</taxon>
        <taxon>Metazoa</taxon>
        <taxon>Ecdysozoa</taxon>
        <taxon>Arthropoda</taxon>
        <taxon>Hexapoda</taxon>
        <taxon>Insecta</taxon>
        <taxon>Pterygota</taxon>
        <taxon>Neoptera</taxon>
        <taxon>Endopterygota</taxon>
        <taxon>Diptera</taxon>
        <taxon>Nematocera</taxon>
        <taxon>Culicoidea</taxon>
        <taxon>Culicidae</taxon>
        <taxon>Anophelinae</taxon>
        <taxon>Anopheles</taxon>
    </lineage>
</organism>
<dbReference type="AlphaFoldDB" id="A0A182XSA7"/>
<accession>A0A182XSA7</accession>
<dbReference type="Proteomes" id="UP000076407">
    <property type="component" value="Unassembled WGS sequence"/>
</dbReference>
<reference evidence="1" key="1">
    <citation type="submission" date="2020-05" db="UniProtKB">
        <authorList>
            <consortium name="EnsemblMetazoa"/>
        </authorList>
    </citation>
    <scope>IDENTIFICATION</scope>
    <source>
        <strain evidence="1">SANGQUA</strain>
    </source>
</reference>
<evidence type="ECO:0000313" key="2">
    <source>
        <dbReference type="Proteomes" id="UP000076407"/>
    </source>
</evidence>
<name>A0A182XSA7_ANOQN</name>
<dbReference type="EnsemblMetazoa" id="AQUA014720-RA">
    <property type="protein sequence ID" value="AQUA014720-PA"/>
    <property type="gene ID" value="AQUA014720"/>
</dbReference>
<protein>
    <submittedName>
        <fullName evidence="1">Uncharacterized protein</fullName>
    </submittedName>
</protein>
<dbReference type="VEuPathDB" id="VectorBase:AQUA014720"/>
<keyword evidence="2" id="KW-1185">Reference proteome</keyword>
<evidence type="ECO:0000313" key="1">
    <source>
        <dbReference type="EnsemblMetazoa" id="AQUA014720-PA"/>
    </source>
</evidence>
<sequence>MRARLGTTVSGRLLITLSSESGSSSITPGRMKIRLRGFFSSSV</sequence>